<keyword evidence="5 7" id="KW-1133">Transmembrane helix</keyword>
<reference evidence="9" key="1">
    <citation type="submission" date="2022-12" db="EMBL/GenBank/DDBJ databases">
        <title>Reference genome sequencing for broad-spectrum identification of bacterial and archaeal isolates by mass spectrometry.</title>
        <authorList>
            <person name="Sekiguchi Y."/>
            <person name="Tourlousse D.M."/>
        </authorList>
    </citation>
    <scope>NUCLEOTIDE SEQUENCE</scope>
    <source>
        <strain evidence="9">10succ1</strain>
    </source>
</reference>
<dbReference type="RefSeq" id="WP_281836383.1">
    <property type="nucleotide sequence ID" value="NZ_BSDY01000011.1"/>
</dbReference>
<feature type="transmembrane region" description="Helical" evidence="7">
    <location>
        <begin position="168"/>
        <end position="192"/>
    </location>
</feature>
<evidence type="ECO:0000256" key="1">
    <source>
        <dbReference type="ARBA" id="ARBA00004651"/>
    </source>
</evidence>
<feature type="domain" description="ABC transmembrane type-1" evidence="8">
    <location>
        <begin position="96"/>
        <end position="296"/>
    </location>
</feature>
<dbReference type="GO" id="GO:0055085">
    <property type="term" value="P:transmembrane transport"/>
    <property type="evidence" value="ECO:0007669"/>
    <property type="project" value="InterPro"/>
</dbReference>
<comment type="similarity">
    <text evidence="7">Belongs to the binding-protein-dependent transport system permease family.</text>
</comment>
<feature type="transmembrane region" description="Helical" evidence="7">
    <location>
        <begin position="100"/>
        <end position="119"/>
    </location>
</feature>
<sequence length="311" mass="35134">MYSYIFKKTVNLFFTLFVVVTLTFFILESIPGTPLSYLGHSVGSQMKTNFLIKHGLHLPLMERYLLFLKNIFIHWDLGNSMIYPGRVVIDEIRSYGGTSFLLGIKGMFLGLILGLTGALATVETQSKTLKYLMEVISLILISIPNFITASLVYYIFAIKFPETNLIGLGRGGFSLAVACIALSITGIYMKYIRETILEELKKDYVIQARLKGYRGIRLLLTHVLRNALAPVMSLLLPQIAGLFMGFYIIEGIFSIPGFGNIYIDSVNNKDYNMILGATIVFTLIYVVTVYLTDILYAILDPRIRRRLRNES</sequence>
<keyword evidence="2 7" id="KW-0813">Transport</keyword>
<gene>
    <name evidence="9" type="ORF">PM10SUCC1_24880</name>
</gene>
<dbReference type="Proteomes" id="UP001144471">
    <property type="component" value="Unassembled WGS sequence"/>
</dbReference>
<evidence type="ECO:0000259" key="8">
    <source>
        <dbReference type="PROSITE" id="PS50928"/>
    </source>
</evidence>
<dbReference type="EMBL" id="BSDY01000011">
    <property type="protein sequence ID" value="GLI56974.1"/>
    <property type="molecule type" value="Genomic_DNA"/>
</dbReference>
<dbReference type="GO" id="GO:0005886">
    <property type="term" value="C:plasma membrane"/>
    <property type="evidence" value="ECO:0007669"/>
    <property type="project" value="UniProtKB-SubCell"/>
</dbReference>
<dbReference type="PANTHER" id="PTHR30465:SF74">
    <property type="entry name" value="OLIGOPEPTIDE TRANSPORT SYSTEM PERMEASE PROTEIN OPPB"/>
    <property type="match status" value="1"/>
</dbReference>
<feature type="transmembrane region" description="Helical" evidence="7">
    <location>
        <begin position="12"/>
        <end position="30"/>
    </location>
</feature>
<evidence type="ECO:0000313" key="10">
    <source>
        <dbReference type="Proteomes" id="UP001144471"/>
    </source>
</evidence>
<evidence type="ECO:0000256" key="6">
    <source>
        <dbReference type="ARBA" id="ARBA00023136"/>
    </source>
</evidence>
<keyword evidence="10" id="KW-1185">Reference proteome</keyword>
<evidence type="ECO:0000256" key="2">
    <source>
        <dbReference type="ARBA" id="ARBA00022448"/>
    </source>
</evidence>
<evidence type="ECO:0000256" key="3">
    <source>
        <dbReference type="ARBA" id="ARBA00022475"/>
    </source>
</evidence>
<feature type="transmembrane region" description="Helical" evidence="7">
    <location>
        <begin position="131"/>
        <end position="156"/>
    </location>
</feature>
<keyword evidence="6 7" id="KW-0472">Membrane</keyword>
<evidence type="ECO:0000256" key="7">
    <source>
        <dbReference type="RuleBase" id="RU363032"/>
    </source>
</evidence>
<feature type="transmembrane region" description="Helical" evidence="7">
    <location>
        <begin position="227"/>
        <end position="253"/>
    </location>
</feature>
<evidence type="ECO:0000256" key="4">
    <source>
        <dbReference type="ARBA" id="ARBA00022692"/>
    </source>
</evidence>
<dbReference type="PANTHER" id="PTHR30465">
    <property type="entry name" value="INNER MEMBRANE ABC TRANSPORTER"/>
    <property type="match status" value="1"/>
</dbReference>
<dbReference type="CDD" id="cd06261">
    <property type="entry name" value="TM_PBP2"/>
    <property type="match status" value="1"/>
</dbReference>
<accession>A0A9W6LNK2</accession>
<dbReference type="PROSITE" id="PS50928">
    <property type="entry name" value="ABC_TM1"/>
    <property type="match status" value="1"/>
</dbReference>
<dbReference type="AlphaFoldDB" id="A0A9W6LNK2"/>
<dbReference type="Gene3D" id="1.10.3720.10">
    <property type="entry name" value="MetI-like"/>
    <property type="match status" value="1"/>
</dbReference>
<keyword evidence="3" id="KW-1003">Cell membrane</keyword>
<dbReference type="InterPro" id="IPR035906">
    <property type="entry name" value="MetI-like_sf"/>
</dbReference>
<comment type="caution">
    <text evidence="9">The sequence shown here is derived from an EMBL/GenBank/DDBJ whole genome shotgun (WGS) entry which is preliminary data.</text>
</comment>
<dbReference type="SUPFAM" id="SSF161098">
    <property type="entry name" value="MetI-like"/>
    <property type="match status" value="1"/>
</dbReference>
<feature type="transmembrane region" description="Helical" evidence="7">
    <location>
        <begin position="273"/>
        <end position="299"/>
    </location>
</feature>
<proteinExistence type="inferred from homology"/>
<dbReference type="InterPro" id="IPR000515">
    <property type="entry name" value="MetI-like"/>
</dbReference>
<name>A0A9W6LNK2_9FUSO</name>
<organism evidence="9 10">
    <name type="scientific">Propionigenium maris DSM 9537</name>
    <dbReference type="NCBI Taxonomy" id="1123000"/>
    <lineage>
        <taxon>Bacteria</taxon>
        <taxon>Fusobacteriati</taxon>
        <taxon>Fusobacteriota</taxon>
        <taxon>Fusobacteriia</taxon>
        <taxon>Fusobacteriales</taxon>
        <taxon>Fusobacteriaceae</taxon>
        <taxon>Propionigenium</taxon>
    </lineage>
</organism>
<evidence type="ECO:0000313" key="9">
    <source>
        <dbReference type="EMBL" id="GLI56974.1"/>
    </source>
</evidence>
<dbReference type="Pfam" id="PF00528">
    <property type="entry name" value="BPD_transp_1"/>
    <property type="match status" value="1"/>
</dbReference>
<keyword evidence="4 7" id="KW-0812">Transmembrane</keyword>
<evidence type="ECO:0000256" key="5">
    <source>
        <dbReference type="ARBA" id="ARBA00022989"/>
    </source>
</evidence>
<comment type="subcellular location">
    <subcellularLocation>
        <location evidence="1 7">Cell membrane</location>
        <topology evidence="1 7">Multi-pass membrane protein</topology>
    </subcellularLocation>
</comment>
<protein>
    <submittedName>
        <fullName evidence="9">Peptide ABC transporter permease</fullName>
    </submittedName>
</protein>